<feature type="region of interest" description="Disordered" evidence="2">
    <location>
        <begin position="16"/>
        <end position="50"/>
    </location>
</feature>
<evidence type="ECO:0000313" key="4">
    <source>
        <dbReference type="RefSeq" id="XP_023939633.2"/>
    </source>
</evidence>
<feature type="region of interest" description="Disordered" evidence="2">
    <location>
        <begin position="133"/>
        <end position="230"/>
    </location>
</feature>
<feature type="coiled-coil region" evidence="1">
    <location>
        <begin position="323"/>
        <end position="431"/>
    </location>
</feature>
<feature type="region of interest" description="Disordered" evidence="2">
    <location>
        <begin position="87"/>
        <end position="108"/>
    </location>
</feature>
<accession>A0A6J1N3R8</accession>
<dbReference type="OrthoDB" id="6620016at2759"/>
<feature type="compositionally biased region" description="Basic and acidic residues" evidence="2">
    <location>
        <begin position="219"/>
        <end position="230"/>
    </location>
</feature>
<evidence type="ECO:0000256" key="2">
    <source>
        <dbReference type="SAM" id="MobiDB-lite"/>
    </source>
</evidence>
<dbReference type="GeneID" id="112046984"/>
<organism evidence="3 4">
    <name type="scientific">Bicyclus anynana</name>
    <name type="common">Squinting bush brown butterfly</name>
    <dbReference type="NCBI Taxonomy" id="110368"/>
    <lineage>
        <taxon>Eukaryota</taxon>
        <taxon>Metazoa</taxon>
        <taxon>Ecdysozoa</taxon>
        <taxon>Arthropoda</taxon>
        <taxon>Hexapoda</taxon>
        <taxon>Insecta</taxon>
        <taxon>Pterygota</taxon>
        <taxon>Neoptera</taxon>
        <taxon>Endopterygota</taxon>
        <taxon>Lepidoptera</taxon>
        <taxon>Glossata</taxon>
        <taxon>Ditrysia</taxon>
        <taxon>Papilionoidea</taxon>
        <taxon>Nymphalidae</taxon>
        <taxon>Satyrinae</taxon>
        <taxon>Satyrini</taxon>
        <taxon>Mycalesina</taxon>
        <taxon>Bicyclus</taxon>
    </lineage>
</organism>
<feature type="compositionally biased region" description="Polar residues" evidence="2">
    <location>
        <begin position="87"/>
        <end position="104"/>
    </location>
</feature>
<evidence type="ECO:0000256" key="1">
    <source>
        <dbReference type="SAM" id="Coils"/>
    </source>
</evidence>
<protein>
    <submittedName>
        <fullName evidence="4">Uncharacterized protein LOC112046984 isoform X1</fullName>
    </submittedName>
</protein>
<keyword evidence="3" id="KW-1185">Reference proteome</keyword>
<proteinExistence type="predicted"/>
<reference evidence="4" key="1">
    <citation type="submission" date="2025-08" db="UniProtKB">
        <authorList>
            <consortium name="RefSeq"/>
        </authorList>
    </citation>
    <scope>IDENTIFICATION</scope>
</reference>
<dbReference type="KEGG" id="bany:112046984"/>
<feature type="coiled-coil region" evidence="1">
    <location>
        <begin position="262"/>
        <end position="289"/>
    </location>
</feature>
<feature type="compositionally biased region" description="Low complexity" evidence="2">
    <location>
        <begin position="205"/>
        <end position="217"/>
    </location>
</feature>
<keyword evidence="1" id="KW-0175">Coiled coil</keyword>
<sequence>MRSIWTRVRRSGCNKADIAKNQETGSGEGVANVAAENSTVEPKPAAAEKTESVKSVFSVPANAPFQEEAKVTDTATLPIAVLPAAVQETNPEQTATNPDNSQPEQVHVEEIKSSANPVNVEVVPEQVLIQETLTATSVDSDVTEQKKEVTTEAKPEAVVVEQKKEAELAQSQPEQNEEVKTVPQPEVVAPEQSKEEVKVEAQSVAPEASADASPSSENGKAEAPEVKESGDWLQREQELLKKIEQLETVKTERSEDGLKLELKIREEEVDLLKARVKNLETELQAALSKPGGKNQEMIEKIKLQHEELLSKARGMIFDKTKVVKNQELQIDALNTQIQSLKDINVITKDLLEIRNSEVKAMEERLQVMEARFKGEKERYDLVLKRAQTSTNINDDLRKEYETQLSIFKELREKYELRVQALVAENNRLKESLQRGATS</sequence>
<dbReference type="AlphaFoldDB" id="A0A6J1N3R8"/>
<feature type="compositionally biased region" description="Basic and acidic residues" evidence="2">
    <location>
        <begin position="143"/>
        <end position="167"/>
    </location>
</feature>
<name>A0A6J1N3R8_BICAN</name>
<dbReference type="RefSeq" id="XP_023939633.2">
    <property type="nucleotide sequence ID" value="XM_024083865.2"/>
</dbReference>
<evidence type="ECO:0000313" key="3">
    <source>
        <dbReference type="Proteomes" id="UP001652582"/>
    </source>
</evidence>
<gene>
    <name evidence="4" type="primary">LOC112046984</name>
</gene>
<dbReference type="Proteomes" id="UP001652582">
    <property type="component" value="Chromosome 10"/>
</dbReference>